<dbReference type="Proteomes" id="UP000231553">
    <property type="component" value="Unassembled WGS sequence"/>
</dbReference>
<dbReference type="PROSITE" id="PS50977">
    <property type="entry name" value="HTH_TETR_2"/>
    <property type="match status" value="1"/>
</dbReference>
<proteinExistence type="predicted"/>
<dbReference type="InterPro" id="IPR001647">
    <property type="entry name" value="HTH_TetR"/>
</dbReference>
<evidence type="ECO:0000256" key="2">
    <source>
        <dbReference type="PROSITE-ProRule" id="PRU00335"/>
    </source>
</evidence>
<evidence type="ECO:0000256" key="1">
    <source>
        <dbReference type="ARBA" id="ARBA00023125"/>
    </source>
</evidence>
<sequence>MERYPLNTKISSNKQSDKADADVVNASRSQDERSLEMRSRLISASIEVLRERGFSGFSTEAVVQNAGVSRGALLHHYRHKRDLILAVHEHLYQIAVDKSVEGAEAATDQSKIFDEMLRDAESFFLGEHFFSVLDIVLSANTDPDLKTEILEASQKARLPIEAAWVKVMSKYMPPPLAENLVYMTFNMVRGYAMRTLWDSNAEKYAEVTAIWKTMMVDALKRENIDWPVEQS</sequence>
<dbReference type="Gene3D" id="1.10.357.10">
    <property type="entry name" value="Tetracycline Repressor, domain 2"/>
    <property type="match status" value="1"/>
</dbReference>
<feature type="DNA-binding region" description="H-T-H motif" evidence="2">
    <location>
        <begin position="58"/>
        <end position="77"/>
    </location>
</feature>
<dbReference type="OrthoDB" id="9805134at2"/>
<dbReference type="Pfam" id="PF00440">
    <property type="entry name" value="TetR_N"/>
    <property type="match status" value="1"/>
</dbReference>
<name>A0A2M8J1K0_9RHOB</name>
<dbReference type="EMBL" id="PGTB01000035">
    <property type="protein sequence ID" value="PJE36656.1"/>
    <property type="molecule type" value="Genomic_DNA"/>
</dbReference>
<evidence type="ECO:0000259" key="4">
    <source>
        <dbReference type="PROSITE" id="PS50977"/>
    </source>
</evidence>
<dbReference type="AlphaFoldDB" id="A0A2M8J1K0"/>
<gene>
    <name evidence="5" type="ORF">CVM52_11035</name>
</gene>
<reference evidence="5 6" key="1">
    <citation type="journal article" date="2018" name="Int. J. Syst. Evol. Microbiol.">
        <title>Pseudooceanicola lipolyticus sp. nov., a marine alphaproteobacterium, reclassification of Oceanicola flagellatus as Pseudooceanicola flagellatus comb. nov. and emended description of the genus Pseudooceanicola.</title>
        <authorList>
            <person name="Huang M.-M."/>
            <person name="Guo L.-L."/>
            <person name="Wu Y.-H."/>
            <person name="Lai Q.-L."/>
            <person name="Shao Z.-Z."/>
            <person name="Wang C.-S."/>
            <person name="Wu M."/>
            <person name="Xu X.-W."/>
        </authorList>
    </citation>
    <scope>NUCLEOTIDE SEQUENCE [LARGE SCALE GENOMIC DNA]</scope>
    <source>
        <strain evidence="5 6">157</strain>
    </source>
</reference>
<keyword evidence="1 2" id="KW-0238">DNA-binding</keyword>
<organism evidence="5 6">
    <name type="scientific">Pseudooceanicola lipolyticus</name>
    <dbReference type="NCBI Taxonomy" id="2029104"/>
    <lineage>
        <taxon>Bacteria</taxon>
        <taxon>Pseudomonadati</taxon>
        <taxon>Pseudomonadota</taxon>
        <taxon>Alphaproteobacteria</taxon>
        <taxon>Rhodobacterales</taxon>
        <taxon>Paracoccaceae</taxon>
        <taxon>Pseudooceanicola</taxon>
    </lineage>
</organism>
<feature type="region of interest" description="Disordered" evidence="3">
    <location>
        <begin position="1"/>
        <end position="30"/>
    </location>
</feature>
<dbReference type="SUPFAM" id="SSF46689">
    <property type="entry name" value="Homeodomain-like"/>
    <property type="match status" value="1"/>
</dbReference>
<feature type="domain" description="HTH tetR-type" evidence="4">
    <location>
        <begin position="35"/>
        <end position="95"/>
    </location>
</feature>
<dbReference type="GO" id="GO:0003700">
    <property type="term" value="F:DNA-binding transcription factor activity"/>
    <property type="evidence" value="ECO:0007669"/>
    <property type="project" value="TreeGrafter"/>
</dbReference>
<keyword evidence="6" id="KW-1185">Reference proteome</keyword>
<dbReference type="PANTHER" id="PTHR30055">
    <property type="entry name" value="HTH-TYPE TRANSCRIPTIONAL REGULATOR RUTR"/>
    <property type="match status" value="1"/>
</dbReference>
<dbReference type="InterPro" id="IPR009057">
    <property type="entry name" value="Homeodomain-like_sf"/>
</dbReference>
<accession>A0A2M8J1K0</accession>
<protein>
    <recommendedName>
        <fullName evidence="4">HTH tetR-type domain-containing protein</fullName>
    </recommendedName>
</protein>
<dbReference type="PANTHER" id="PTHR30055:SF226">
    <property type="entry name" value="HTH-TYPE TRANSCRIPTIONAL REGULATOR PKSA"/>
    <property type="match status" value="1"/>
</dbReference>
<dbReference type="PRINTS" id="PR00455">
    <property type="entry name" value="HTHTETR"/>
</dbReference>
<evidence type="ECO:0000256" key="3">
    <source>
        <dbReference type="SAM" id="MobiDB-lite"/>
    </source>
</evidence>
<evidence type="ECO:0000313" key="5">
    <source>
        <dbReference type="EMBL" id="PJE36656.1"/>
    </source>
</evidence>
<dbReference type="GO" id="GO:0000976">
    <property type="term" value="F:transcription cis-regulatory region binding"/>
    <property type="evidence" value="ECO:0007669"/>
    <property type="project" value="TreeGrafter"/>
</dbReference>
<comment type="caution">
    <text evidence="5">The sequence shown here is derived from an EMBL/GenBank/DDBJ whole genome shotgun (WGS) entry which is preliminary data.</text>
</comment>
<dbReference type="InterPro" id="IPR050109">
    <property type="entry name" value="HTH-type_TetR-like_transc_reg"/>
</dbReference>
<evidence type="ECO:0000313" key="6">
    <source>
        <dbReference type="Proteomes" id="UP000231553"/>
    </source>
</evidence>